<dbReference type="InterPro" id="IPR005234">
    <property type="entry name" value="ScpB_csome_segregation"/>
</dbReference>
<evidence type="ECO:0000256" key="4">
    <source>
        <dbReference type="ARBA" id="ARBA00023306"/>
    </source>
</evidence>
<dbReference type="GO" id="GO:0051301">
    <property type="term" value="P:cell division"/>
    <property type="evidence" value="ECO:0007669"/>
    <property type="project" value="UniProtKB-KW"/>
</dbReference>
<dbReference type="PANTHER" id="PTHR34298">
    <property type="entry name" value="SEGREGATION AND CONDENSATION PROTEIN B"/>
    <property type="match status" value="1"/>
</dbReference>
<keyword evidence="7" id="KW-1185">Reference proteome</keyword>
<dbReference type="GO" id="GO:0051304">
    <property type="term" value="P:chromosome separation"/>
    <property type="evidence" value="ECO:0007669"/>
    <property type="project" value="InterPro"/>
</dbReference>
<dbReference type="InterPro" id="IPR036390">
    <property type="entry name" value="WH_DNA-bd_sf"/>
</dbReference>
<dbReference type="AlphaFoldDB" id="A0AA46DY88"/>
<name>A0AA46DY88_9FUSO</name>
<dbReference type="Gene3D" id="1.10.10.10">
    <property type="entry name" value="Winged helix-like DNA-binding domain superfamily/Winged helix DNA-binding domain"/>
    <property type="match status" value="2"/>
</dbReference>
<evidence type="ECO:0000256" key="2">
    <source>
        <dbReference type="ARBA" id="ARBA00022618"/>
    </source>
</evidence>
<reference evidence="6 7" key="1">
    <citation type="submission" date="2019-03" db="EMBL/GenBank/DDBJ databases">
        <title>Genomic Encyclopedia of Type Strains, Phase IV (KMG-IV): sequencing the most valuable type-strain genomes for metagenomic binning, comparative biology and taxonomic classification.</title>
        <authorList>
            <person name="Goeker M."/>
        </authorList>
    </citation>
    <scope>NUCLEOTIDE SEQUENCE [LARGE SCALE GENOMIC DNA]</scope>
    <source>
        <strain evidence="6 7">DSM 100055</strain>
    </source>
</reference>
<accession>A0AA46DY88</accession>
<dbReference type="PANTHER" id="PTHR34298:SF2">
    <property type="entry name" value="SEGREGATION AND CONDENSATION PROTEIN B"/>
    <property type="match status" value="1"/>
</dbReference>
<evidence type="ECO:0000256" key="5">
    <source>
        <dbReference type="SAM" id="MobiDB-lite"/>
    </source>
</evidence>
<keyword evidence="1" id="KW-0963">Cytoplasm</keyword>
<evidence type="ECO:0000313" key="6">
    <source>
        <dbReference type="EMBL" id="TDT69115.1"/>
    </source>
</evidence>
<evidence type="ECO:0000256" key="3">
    <source>
        <dbReference type="ARBA" id="ARBA00022829"/>
    </source>
</evidence>
<dbReference type="PIRSF" id="PIRSF019345">
    <property type="entry name" value="ScpB"/>
    <property type="match status" value="1"/>
</dbReference>
<evidence type="ECO:0000313" key="7">
    <source>
        <dbReference type="Proteomes" id="UP000294678"/>
    </source>
</evidence>
<dbReference type="Pfam" id="PF04079">
    <property type="entry name" value="SMC_ScpB"/>
    <property type="match status" value="1"/>
</dbReference>
<organism evidence="6 7">
    <name type="scientific">Hypnocyclicus thermotrophus</name>
    <dbReference type="NCBI Taxonomy" id="1627895"/>
    <lineage>
        <taxon>Bacteria</taxon>
        <taxon>Fusobacteriati</taxon>
        <taxon>Fusobacteriota</taxon>
        <taxon>Fusobacteriia</taxon>
        <taxon>Fusobacteriales</taxon>
        <taxon>Fusobacteriaceae</taxon>
        <taxon>Hypnocyclicus</taxon>
    </lineage>
</organism>
<gene>
    <name evidence="6" type="ORF">EV215_1457</name>
</gene>
<evidence type="ECO:0000256" key="1">
    <source>
        <dbReference type="ARBA" id="ARBA00022490"/>
    </source>
</evidence>
<keyword evidence="3" id="KW-0159">Chromosome partition</keyword>
<dbReference type="EMBL" id="SOBG01000006">
    <property type="protein sequence ID" value="TDT69115.1"/>
    <property type="molecule type" value="Genomic_DNA"/>
</dbReference>
<proteinExistence type="predicted"/>
<sequence length="188" mass="21565">MLNELEAILFLKAKDISMKELANFFELDIEDMKRALFQLKELRKDNGINVKIENEKVSLVTNPNCGEAVYRYFNPEVKPKKLSRAAFETLTIIAYNGPITKSEIEKIRGVNVDGVVSSLHEKKLVKVVGKAEKIGNPNLYEVTEDFCAYLNINSLEELPNYREIREKIKENQENKNNKDGEEIGKNKN</sequence>
<keyword evidence="2" id="KW-0132">Cell division</keyword>
<dbReference type="NCBIfam" id="TIGR00281">
    <property type="entry name" value="SMC-Scp complex subunit ScpB"/>
    <property type="match status" value="1"/>
</dbReference>
<keyword evidence="4" id="KW-0131">Cell cycle</keyword>
<comment type="caution">
    <text evidence="6">The sequence shown here is derived from an EMBL/GenBank/DDBJ whole genome shotgun (WGS) entry which is preliminary data.</text>
</comment>
<dbReference type="SUPFAM" id="SSF46785">
    <property type="entry name" value="Winged helix' DNA-binding domain"/>
    <property type="match status" value="2"/>
</dbReference>
<dbReference type="Proteomes" id="UP000294678">
    <property type="component" value="Unassembled WGS sequence"/>
</dbReference>
<dbReference type="InterPro" id="IPR036388">
    <property type="entry name" value="WH-like_DNA-bd_sf"/>
</dbReference>
<feature type="region of interest" description="Disordered" evidence="5">
    <location>
        <begin position="169"/>
        <end position="188"/>
    </location>
</feature>
<protein>
    <submittedName>
        <fullName evidence="6">Segregation and condensation protein B</fullName>
    </submittedName>
</protein>